<gene>
    <name evidence="1" type="ORF">AFUS01_LOCUS23079</name>
</gene>
<protein>
    <submittedName>
        <fullName evidence="1">Uncharacterized protein</fullName>
    </submittedName>
</protein>
<accession>A0A8J2P188</accession>
<dbReference type="EMBL" id="CAJVCH010274898">
    <property type="protein sequence ID" value="CAG7734703.1"/>
    <property type="molecule type" value="Genomic_DNA"/>
</dbReference>
<reference evidence="1" key="1">
    <citation type="submission" date="2021-06" db="EMBL/GenBank/DDBJ databases">
        <authorList>
            <person name="Hodson N. C."/>
            <person name="Mongue J. A."/>
            <person name="Jaron S. K."/>
        </authorList>
    </citation>
    <scope>NUCLEOTIDE SEQUENCE</scope>
</reference>
<sequence>ATEDVNGLEVWDVIPPRFRQVIVVLTRSKKHCRSVTSFTIKYSHGWRDTLEGFAPITNPAEPNKYHLPKLLVSLHQPRRFL</sequence>
<keyword evidence="2" id="KW-1185">Reference proteome</keyword>
<organism evidence="1 2">
    <name type="scientific">Allacma fusca</name>
    <dbReference type="NCBI Taxonomy" id="39272"/>
    <lineage>
        <taxon>Eukaryota</taxon>
        <taxon>Metazoa</taxon>
        <taxon>Ecdysozoa</taxon>
        <taxon>Arthropoda</taxon>
        <taxon>Hexapoda</taxon>
        <taxon>Collembola</taxon>
        <taxon>Symphypleona</taxon>
        <taxon>Sminthuridae</taxon>
        <taxon>Allacma</taxon>
    </lineage>
</organism>
<evidence type="ECO:0000313" key="2">
    <source>
        <dbReference type="Proteomes" id="UP000708208"/>
    </source>
</evidence>
<comment type="caution">
    <text evidence="1">The sequence shown here is derived from an EMBL/GenBank/DDBJ whole genome shotgun (WGS) entry which is preliminary data.</text>
</comment>
<proteinExistence type="predicted"/>
<dbReference type="Proteomes" id="UP000708208">
    <property type="component" value="Unassembled WGS sequence"/>
</dbReference>
<evidence type="ECO:0000313" key="1">
    <source>
        <dbReference type="EMBL" id="CAG7734703.1"/>
    </source>
</evidence>
<name>A0A8J2P188_9HEXA</name>
<dbReference type="AlphaFoldDB" id="A0A8J2P188"/>
<feature type="non-terminal residue" evidence="1">
    <location>
        <position position="1"/>
    </location>
</feature>